<evidence type="ECO:0000313" key="1">
    <source>
        <dbReference type="EMBL" id="MEY2181086.1"/>
    </source>
</evidence>
<reference evidence="1 2" key="1">
    <citation type="submission" date="2024-07" db="EMBL/GenBank/DDBJ databases">
        <title>Molecular mechanisms and environmental adaptations of flagellar loss and biofilm growth of Rhodanobacter under environmental stress.</title>
        <authorList>
            <person name="Chen M."/>
        </authorList>
    </citation>
    <scope>NUCLEOTIDE SEQUENCE [LARGE SCALE GENOMIC DNA]</scope>
    <source>
        <strain evidence="1 2">RS22</strain>
    </source>
</reference>
<protein>
    <recommendedName>
        <fullName evidence="3">Tat pathway signal protein</fullName>
    </recommendedName>
</protein>
<name>A0ABV4ANU2_9GAMM</name>
<dbReference type="EMBL" id="JBGBPY010000001">
    <property type="protein sequence ID" value="MEY2181086.1"/>
    <property type="molecule type" value="Genomic_DNA"/>
</dbReference>
<evidence type="ECO:0008006" key="3">
    <source>
        <dbReference type="Google" id="ProtNLM"/>
    </source>
</evidence>
<evidence type="ECO:0000313" key="2">
    <source>
        <dbReference type="Proteomes" id="UP001562159"/>
    </source>
</evidence>
<keyword evidence="2" id="KW-1185">Reference proteome</keyword>
<dbReference type="Proteomes" id="UP001562159">
    <property type="component" value="Unassembled WGS sequence"/>
</dbReference>
<organism evidence="1 2">
    <name type="scientific">Rhodanobacter humi</name>
    <dbReference type="NCBI Taxonomy" id="1888173"/>
    <lineage>
        <taxon>Bacteria</taxon>
        <taxon>Pseudomonadati</taxon>
        <taxon>Pseudomonadota</taxon>
        <taxon>Gammaproteobacteria</taxon>
        <taxon>Lysobacterales</taxon>
        <taxon>Rhodanobacteraceae</taxon>
        <taxon>Rhodanobacter</taxon>
    </lineage>
</organism>
<dbReference type="InterPro" id="IPR006311">
    <property type="entry name" value="TAT_signal"/>
</dbReference>
<accession>A0ABV4ANU2</accession>
<dbReference type="PROSITE" id="PS51318">
    <property type="entry name" value="TAT"/>
    <property type="match status" value="1"/>
</dbReference>
<gene>
    <name evidence="1" type="ORF">AB7878_01540</name>
</gene>
<proteinExistence type="predicted"/>
<sequence length="351" mass="36718">MNDRPISRRAILKAGAAIAGTLALGEWPLRAETRDAPEQPTLVVLWLNGGPAGLFNSADSFLASGAFGVTADNVRHLDNGLCVDAGSFGALPETAMAHMASIDFRHGLYPHADARAAMLERASRSQLLRMAAAMPGKAIRCAVVNSLGLPVGVATTPPAEGHITLERIASLDDARGHLPTVQLNAIRSAYGVPAVSTLIDSQCSTFAGIESLIHAGVGVIFAQPAYTGRPDRQFDTHHDDVGTLARDIMAPITPSLITFLDRVMALPRRNVVTLLTGEFSRTLPGSDHAPGGTATVIGKYVKTGTAGRQGPGGSPPEHATSPEGLWAYVAAALRLSGPASFGRNPHRELIA</sequence>
<comment type="caution">
    <text evidence="1">The sequence shown here is derived from an EMBL/GenBank/DDBJ whole genome shotgun (WGS) entry which is preliminary data.</text>
</comment>